<evidence type="ECO:0000313" key="4">
    <source>
        <dbReference type="Proteomes" id="UP000054359"/>
    </source>
</evidence>
<feature type="non-terminal residue" evidence="3">
    <location>
        <position position="318"/>
    </location>
</feature>
<proteinExistence type="predicted"/>
<dbReference type="SUPFAM" id="SSF48334">
    <property type="entry name" value="DNA repair protein MutS, domain III"/>
    <property type="match status" value="1"/>
</dbReference>
<dbReference type="Gene3D" id="3.40.50.300">
    <property type="entry name" value="P-loop containing nucleotide triphosphate hydrolases"/>
    <property type="match status" value="1"/>
</dbReference>
<organism evidence="3 4">
    <name type="scientific">Stegodyphus mimosarum</name>
    <name type="common">African social velvet spider</name>
    <dbReference type="NCBI Taxonomy" id="407821"/>
    <lineage>
        <taxon>Eukaryota</taxon>
        <taxon>Metazoa</taxon>
        <taxon>Ecdysozoa</taxon>
        <taxon>Arthropoda</taxon>
        <taxon>Chelicerata</taxon>
        <taxon>Arachnida</taxon>
        <taxon>Araneae</taxon>
        <taxon>Araneomorphae</taxon>
        <taxon>Entelegynae</taxon>
        <taxon>Eresoidea</taxon>
        <taxon>Eresidae</taxon>
        <taxon>Stegodyphus</taxon>
    </lineage>
</organism>
<dbReference type="InterPro" id="IPR045076">
    <property type="entry name" value="MutS"/>
</dbReference>
<dbReference type="AlphaFoldDB" id="A0A087UG10"/>
<dbReference type="PANTHER" id="PTHR11361:SF35">
    <property type="entry name" value="DNA MISMATCH REPAIR PROTEIN MSH2"/>
    <property type="match status" value="1"/>
</dbReference>
<feature type="coiled-coil region" evidence="1">
    <location>
        <begin position="120"/>
        <end position="147"/>
    </location>
</feature>
<dbReference type="Pfam" id="PF05192">
    <property type="entry name" value="MutS_III"/>
    <property type="match status" value="1"/>
</dbReference>
<dbReference type="GO" id="GO:0005524">
    <property type="term" value="F:ATP binding"/>
    <property type="evidence" value="ECO:0007669"/>
    <property type="project" value="InterPro"/>
</dbReference>
<evidence type="ECO:0000313" key="3">
    <source>
        <dbReference type="EMBL" id="KFM76299.1"/>
    </source>
</evidence>
<dbReference type="Gene3D" id="1.10.1420.10">
    <property type="match status" value="2"/>
</dbReference>
<feature type="domain" description="DNA mismatch repair protein MutS core" evidence="2">
    <location>
        <begin position="1"/>
        <end position="291"/>
    </location>
</feature>
<gene>
    <name evidence="3" type="ORF">X975_13956</name>
</gene>
<dbReference type="InterPro" id="IPR027417">
    <property type="entry name" value="P-loop_NTPase"/>
</dbReference>
<dbReference type="InterPro" id="IPR036187">
    <property type="entry name" value="DNA_mismatch_repair_MutS_sf"/>
</dbReference>
<evidence type="ECO:0000259" key="2">
    <source>
        <dbReference type="SMART" id="SM00533"/>
    </source>
</evidence>
<protein>
    <submittedName>
        <fullName evidence="3">DNA mismatch repair protein Msh2</fullName>
    </submittedName>
</protein>
<dbReference type="GO" id="GO:0140664">
    <property type="term" value="F:ATP-dependent DNA damage sensor activity"/>
    <property type="evidence" value="ECO:0007669"/>
    <property type="project" value="InterPro"/>
</dbReference>
<dbReference type="GO" id="GO:0030983">
    <property type="term" value="F:mismatched DNA binding"/>
    <property type="evidence" value="ECO:0007669"/>
    <property type="project" value="InterPro"/>
</dbReference>
<name>A0A087UG10_STEMI</name>
<dbReference type="STRING" id="407821.A0A087UG10"/>
<dbReference type="InterPro" id="IPR007861">
    <property type="entry name" value="DNA_mismatch_repair_MutS_clamp"/>
</dbReference>
<dbReference type="Proteomes" id="UP000054359">
    <property type="component" value="Unassembled WGS sequence"/>
</dbReference>
<dbReference type="Pfam" id="PF05190">
    <property type="entry name" value="MutS_IV"/>
    <property type="match status" value="1"/>
</dbReference>
<dbReference type="GO" id="GO:0006312">
    <property type="term" value="P:mitotic recombination"/>
    <property type="evidence" value="ECO:0007669"/>
    <property type="project" value="TreeGrafter"/>
</dbReference>
<dbReference type="OrthoDB" id="6423086at2759"/>
<reference evidence="3 4" key="1">
    <citation type="submission" date="2013-11" db="EMBL/GenBank/DDBJ databases">
        <title>Genome sequencing of Stegodyphus mimosarum.</title>
        <authorList>
            <person name="Bechsgaard J."/>
        </authorList>
    </citation>
    <scope>NUCLEOTIDE SEQUENCE [LARGE SCALE GENOMIC DNA]</scope>
</reference>
<dbReference type="InterPro" id="IPR007696">
    <property type="entry name" value="DNA_mismatch_repair_MutS_core"/>
</dbReference>
<accession>A0A087UG10</accession>
<dbReference type="SMART" id="SM00533">
    <property type="entry name" value="MUTSd"/>
    <property type="match status" value="1"/>
</dbReference>
<keyword evidence="4" id="KW-1185">Reference proteome</keyword>
<dbReference type="PANTHER" id="PTHR11361">
    <property type="entry name" value="DNA MISMATCH REPAIR PROTEIN MUTS FAMILY MEMBER"/>
    <property type="match status" value="1"/>
</dbReference>
<keyword evidence="1" id="KW-0175">Coiled coil</keyword>
<dbReference type="GO" id="GO:0006298">
    <property type="term" value="P:mismatch repair"/>
    <property type="evidence" value="ECO:0007669"/>
    <property type="project" value="InterPro"/>
</dbReference>
<dbReference type="EMBL" id="KK119643">
    <property type="protein sequence ID" value="KFM76299.1"/>
    <property type="molecule type" value="Genomic_DNA"/>
</dbReference>
<sequence>MDKRKLEERLDIVETFVNDFSLRNETSRYISKFPDLETLSRKIQRHKANLQDLYKIYLMILQLPNLTSTLSKYDGLHADVLKANFIEDLQERISDFENFKSMIESVLDFEALKNKEFVVKAEYDDKLLDLRDQISALQDSINETHDDVKQDLDLQSVKLEYAKNIGYSFRVTRKEEKNLRNKKGYTVIDTKTSGVRFQSASLSNLNSKYLSLKTSYENLQKSLVDQIIDVAVSYTHVMKLLSHTIAWLDVALAFARVSIDGEKPYVRPKLNEKGECQIILKQARHPILESKLGNFIPNDVEISKEKHIFYFVTGPNMG</sequence>
<dbReference type="GO" id="GO:0032301">
    <property type="term" value="C:MutSalpha complex"/>
    <property type="evidence" value="ECO:0007669"/>
    <property type="project" value="TreeGrafter"/>
</dbReference>
<evidence type="ECO:0000256" key="1">
    <source>
        <dbReference type="SAM" id="Coils"/>
    </source>
</evidence>
<dbReference type="OMA" id="IDRHEYL"/>